<evidence type="ECO:0000256" key="4">
    <source>
        <dbReference type="ARBA" id="ARBA00022692"/>
    </source>
</evidence>
<keyword evidence="4 8" id="KW-0812">Transmembrane</keyword>
<protein>
    <submittedName>
        <fullName evidence="9">Ktr system potassium uptake protein B</fullName>
    </submittedName>
</protein>
<keyword evidence="10" id="KW-1185">Reference proteome</keyword>
<feature type="transmembrane region" description="Helical" evidence="8">
    <location>
        <begin position="353"/>
        <end position="373"/>
    </location>
</feature>
<evidence type="ECO:0000256" key="3">
    <source>
        <dbReference type="ARBA" id="ARBA00022475"/>
    </source>
</evidence>
<dbReference type="GO" id="GO:0008324">
    <property type="term" value="F:monoatomic cation transmembrane transporter activity"/>
    <property type="evidence" value="ECO:0007669"/>
    <property type="project" value="InterPro"/>
</dbReference>
<keyword evidence="6" id="KW-0406">Ion transport</keyword>
<accession>A0A6V7R7V6</accession>
<dbReference type="PANTHER" id="PTHR32024">
    <property type="entry name" value="TRK SYSTEM POTASSIUM UPTAKE PROTEIN TRKG-RELATED"/>
    <property type="match status" value="1"/>
</dbReference>
<keyword evidence="3" id="KW-1003">Cell membrane</keyword>
<dbReference type="EMBL" id="CAJEWB010000006">
    <property type="protein sequence ID" value="CAD2073213.1"/>
    <property type="molecule type" value="Genomic_DNA"/>
</dbReference>
<feature type="transmembrane region" description="Helical" evidence="8">
    <location>
        <begin position="74"/>
        <end position="107"/>
    </location>
</feature>
<dbReference type="RefSeq" id="WP_245202334.1">
    <property type="nucleotide sequence ID" value="NZ_JAGGKJ010000001.1"/>
</dbReference>
<evidence type="ECO:0000256" key="8">
    <source>
        <dbReference type="SAM" id="Phobius"/>
    </source>
</evidence>
<organism evidence="9 10">
    <name type="scientific">Phocicoccus pinnipedialis</name>
    <dbReference type="NCBI Taxonomy" id="110845"/>
    <lineage>
        <taxon>Bacteria</taxon>
        <taxon>Bacillati</taxon>
        <taxon>Bacillota</taxon>
        <taxon>Bacilli</taxon>
        <taxon>Bacillales</taxon>
        <taxon>Salinicoccaceae</taxon>
        <taxon>Phocicoccus</taxon>
    </lineage>
</organism>
<feature type="transmembrane region" description="Helical" evidence="8">
    <location>
        <begin position="128"/>
        <end position="153"/>
    </location>
</feature>
<evidence type="ECO:0000256" key="1">
    <source>
        <dbReference type="ARBA" id="ARBA00004651"/>
    </source>
</evidence>
<feature type="transmembrane region" description="Helical" evidence="8">
    <location>
        <begin position="411"/>
        <end position="431"/>
    </location>
</feature>
<proteinExistence type="predicted"/>
<gene>
    <name evidence="9" type="primary">ktrB</name>
    <name evidence="9" type="ORF">JEOPIN946_00597</name>
</gene>
<feature type="transmembrane region" description="Helical" evidence="8">
    <location>
        <begin position="192"/>
        <end position="213"/>
    </location>
</feature>
<reference evidence="9 10" key="1">
    <citation type="submission" date="2020-07" db="EMBL/GenBank/DDBJ databases">
        <authorList>
            <person name="Criscuolo A."/>
        </authorList>
    </citation>
    <scope>NUCLEOTIDE SEQUENCE [LARGE SCALE GENOMIC DNA]</scope>
    <source>
        <strain evidence="9">CIP107946</strain>
    </source>
</reference>
<dbReference type="AlphaFoldDB" id="A0A6V7R7V6"/>
<dbReference type="InterPro" id="IPR003445">
    <property type="entry name" value="Cat_transpt"/>
</dbReference>
<dbReference type="PANTHER" id="PTHR32024:SF4">
    <property type="entry name" value="KTR SYSTEM POTASSIUM UPTAKE PROTEIN D"/>
    <property type="match status" value="1"/>
</dbReference>
<feature type="transmembrane region" description="Helical" evidence="8">
    <location>
        <begin position="234"/>
        <end position="253"/>
    </location>
</feature>
<sequence>MQSIMSLFRSTSPQRLILFYYAMSLFIATLLMQIPFLYRDGAAVSFMDTVFVAASGISVTGLTTVNIAETFSLPGYIVLMFILNLGGIGIMAVSTFVWVVLGVKVGLKERAAIMVDNNQVKMSGGVRLVLNIVQLLFVIELIGAIIYTTIFYIQTGDFGKSLLDGVFLSISATTNCGFDLYEQSLIGYSNNYFVQVPVMMQIVLGAIGYPVLIEIKEYFSKKNSRFKFSLFTKVTVTMYSILFLLGAFLYTLLEWNGNSVDESVFSKIMNGVFMSISARSGGIVVEDPSTLNEVTQLILSMLMFIGSSPSSAGGGIRTTTLLIIIVTVVAFSKGRKHVSVFKRTIARQDIYRAFVVLAIAIFLVFIGVCIIDFVDGSRFGLAAIIFEVTSAFGTCGMSMGITSDLSTISECVIILFMFIGRVGFVSFLLSIGGKQTKEVFKYPEERLMVG</sequence>
<feature type="transmembrane region" description="Helical" evidence="8">
    <location>
        <begin position="17"/>
        <end position="38"/>
    </location>
</feature>
<feature type="transmembrane region" description="Helical" evidence="8">
    <location>
        <begin position="311"/>
        <end position="332"/>
    </location>
</feature>
<evidence type="ECO:0000313" key="9">
    <source>
        <dbReference type="EMBL" id="CAD2073213.1"/>
    </source>
</evidence>
<comment type="subcellular location">
    <subcellularLocation>
        <location evidence="1">Cell membrane</location>
        <topology evidence="1">Multi-pass membrane protein</topology>
    </subcellularLocation>
</comment>
<feature type="transmembrane region" description="Helical" evidence="8">
    <location>
        <begin position="50"/>
        <end position="68"/>
    </location>
</feature>
<evidence type="ECO:0000313" key="10">
    <source>
        <dbReference type="Proteomes" id="UP000588186"/>
    </source>
</evidence>
<dbReference type="Pfam" id="PF02386">
    <property type="entry name" value="TrkH"/>
    <property type="match status" value="1"/>
</dbReference>
<evidence type="ECO:0000256" key="2">
    <source>
        <dbReference type="ARBA" id="ARBA00022448"/>
    </source>
</evidence>
<evidence type="ECO:0000256" key="5">
    <source>
        <dbReference type="ARBA" id="ARBA00022989"/>
    </source>
</evidence>
<name>A0A6V7R7V6_9BACL</name>
<keyword evidence="7 8" id="KW-0472">Membrane</keyword>
<feature type="transmembrane region" description="Helical" evidence="8">
    <location>
        <begin position="379"/>
        <end position="399"/>
    </location>
</feature>
<evidence type="ECO:0000256" key="6">
    <source>
        <dbReference type="ARBA" id="ARBA00023065"/>
    </source>
</evidence>
<evidence type="ECO:0000256" key="7">
    <source>
        <dbReference type="ARBA" id="ARBA00023136"/>
    </source>
</evidence>
<dbReference type="Proteomes" id="UP000588186">
    <property type="component" value="Unassembled WGS sequence"/>
</dbReference>
<comment type="caution">
    <text evidence="9">The sequence shown here is derived from an EMBL/GenBank/DDBJ whole genome shotgun (WGS) entry which is preliminary data.</text>
</comment>
<dbReference type="GO" id="GO:0005886">
    <property type="term" value="C:plasma membrane"/>
    <property type="evidence" value="ECO:0007669"/>
    <property type="project" value="UniProtKB-SubCell"/>
</dbReference>
<dbReference type="GO" id="GO:0030001">
    <property type="term" value="P:metal ion transport"/>
    <property type="evidence" value="ECO:0007669"/>
    <property type="project" value="UniProtKB-ARBA"/>
</dbReference>
<keyword evidence="5 8" id="KW-1133">Transmembrane helix</keyword>
<keyword evidence="2" id="KW-0813">Transport</keyword>